<organism evidence="12 13">
    <name type="scientific">Fusicatenibacter saccharivorans</name>
    <dbReference type="NCBI Taxonomy" id="1150298"/>
    <lineage>
        <taxon>Bacteria</taxon>
        <taxon>Bacillati</taxon>
        <taxon>Bacillota</taxon>
        <taxon>Clostridia</taxon>
        <taxon>Lachnospirales</taxon>
        <taxon>Lachnospiraceae</taxon>
        <taxon>Fusicatenibacter</taxon>
    </lineage>
</organism>
<sequence length="356" mass="40399">MNKKKRRVAVLLSATIGSAVLVLSGCSGKSDQTEKTLRVGVITYTQDDPFINGLTDELKAQLKAMENKERRIIVSIKSGNDDQQEQNEKVEEMIDAGCDVLCINLVDRTAPSRIIRMARNEDIPVIFFNREPVREDLMQWEKLYYVGCDAEQSGIMQGEIAAEYINSHPEVDKNKDGKIQYVLLEGEAGHQDAISRTEYSVKTLMKKDVILEKLSYQLADWNRGQAENRMNRLISQYGKKIELVMSNNDEMALGAVEAYRKAGYVREEWPVIFGIDGLEEALEAVKAGEMQGSILNDRVDQAKKMAKMAVELFEGEEFDQESLKEGRYYFSEYQKVDGSNIDEYLNAEETISHSEM</sequence>
<accession>A0A174IKR5</accession>
<dbReference type="InterPro" id="IPR050555">
    <property type="entry name" value="Bact_Solute-Bind_Prot2"/>
</dbReference>
<dbReference type="Proteomes" id="UP000095706">
    <property type="component" value="Unassembled WGS sequence"/>
</dbReference>
<keyword evidence="4" id="KW-0479">Metal-binding</keyword>
<dbReference type="PANTHER" id="PTHR30036">
    <property type="entry name" value="D-XYLOSE-BINDING PERIPLASMIC PROTEIN"/>
    <property type="match status" value="1"/>
</dbReference>
<protein>
    <recommendedName>
        <fullName evidence="9">D-galactose/methyl-galactoside binding periplasmic protein MglB</fullName>
    </recommendedName>
</protein>
<feature type="domain" description="Periplasmic binding protein" evidence="11">
    <location>
        <begin position="39"/>
        <end position="317"/>
    </location>
</feature>
<dbReference type="GO" id="GO:0030246">
    <property type="term" value="F:carbohydrate binding"/>
    <property type="evidence" value="ECO:0007669"/>
    <property type="project" value="InterPro"/>
</dbReference>
<reference evidence="12 13" key="1">
    <citation type="submission" date="2015-09" db="EMBL/GenBank/DDBJ databases">
        <authorList>
            <consortium name="Pathogen Informatics"/>
        </authorList>
    </citation>
    <scope>NUCLEOTIDE SEQUENCE [LARGE SCALE GENOMIC DNA]</scope>
    <source>
        <strain evidence="12 13">2789STDY5608849</strain>
    </source>
</reference>
<dbReference type="PROSITE" id="PS51257">
    <property type="entry name" value="PROKAR_LIPOPROTEIN"/>
    <property type="match status" value="1"/>
</dbReference>
<evidence type="ECO:0000313" key="12">
    <source>
        <dbReference type="EMBL" id="CUO87913.1"/>
    </source>
</evidence>
<dbReference type="EMBL" id="CYYV01000018">
    <property type="protein sequence ID" value="CUO87913.1"/>
    <property type="molecule type" value="Genomic_DNA"/>
</dbReference>
<dbReference type="GO" id="GO:0030288">
    <property type="term" value="C:outer membrane-bounded periplasmic space"/>
    <property type="evidence" value="ECO:0007669"/>
    <property type="project" value="TreeGrafter"/>
</dbReference>
<evidence type="ECO:0000256" key="6">
    <source>
        <dbReference type="ARBA" id="ARBA00022764"/>
    </source>
</evidence>
<feature type="signal peptide" evidence="10">
    <location>
        <begin position="1"/>
        <end position="24"/>
    </location>
</feature>
<dbReference type="GO" id="GO:0046872">
    <property type="term" value="F:metal ion binding"/>
    <property type="evidence" value="ECO:0007669"/>
    <property type="project" value="UniProtKB-KW"/>
</dbReference>
<dbReference type="InterPro" id="IPR044085">
    <property type="entry name" value="MglB-like_PBP1"/>
</dbReference>
<evidence type="ECO:0000256" key="8">
    <source>
        <dbReference type="ARBA" id="ARBA00034323"/>
    </source>
</evidence>
<gene>
    <name evidence="12" type="primary">mglB_1</name>
    <name evidence="12" type="ORF">ERS852406_03070</name>
</gene>
<proteinExistence type="predicted"/>
<dbReference type="PANTHER" id="PTHR30036:SF2">
    <property type="entry name" value="D-GALACTOSE_METHYL-GALACTOSIDE BINDING PERIPLASMIC PROTEIN MGLB"/>
    <property type="match status" value="1"/>
</dbReference>
<evidence type="ECO:0000256" key="3">
    <source>
        <dbReference type="ARBA" id="ARBA00022597"/>
    </source>
</evidence>
<evidence type="ECO:0000259" key="11">
    <source>
        <dbReference type="Pfam" id="PF13407"/>
    </source>
</evidence>
<keyword evidence="5 10" id="KW-0732">Signal</keyword>
<dbReference type="InterPro" id="IPR025997">
    <property type="entry name" value="SBP_2_dom"/>
</dbReference>
<dbReference type="CDD" id="cd01539">
    <property type="entry name" value="PBP1_GGBP"/>
    <property type="match status" value="1"/>
</dbReference>
<evidence type="ECO:0000256" key="2">
    <source>
        <dbReference type="ARBA" id="ARBA00022448"/>
    </source>
</evidence>
<keyword evidence="2" id="KW-0813">Transport</keyword>
<evidence type="ECO:0000256" key="9">
    <source>
        <dbReference type="ARBA" id="ARBA00034344"/>
    </source>
</evidence>
<evidence type="ECO:0000256" key="4">
    <source>
        <dbReference type="ARBA" id="ARBA00022723"/>
    </source>
</evidence>
<dbReference type="AlphaFoldDB" id="A0A174IKR5"/>
<evidence type="ECO:0000256" key="1">
    <source>
        <dbReference type="ARBA" id="ARBA00004196"/>
    </source>
</evidence>
<evidence type="ECO:0000256" key="7">
    <source>
        <dbReference type="ARBA" id="ARBA00022837"/>
    </source>
</evidence>
<feature type="chain" id="PRO_5039663305" description="D-galactose/methyl-galactoside binding periplasmic protein MglB" evidence="10">
    <location>
        <begin position="25"/>
        <end position="356"/>
    </location>
</feature>
<comment type="subunit">
    <text evidence="8">The ABC transporter complex is composed of one ATP-binding protein (MglA), two transmembrane proteins (MglC) and a solute-binding protein (MglB).</text>
</comment>
<keyword evidence="6" id="KW-0574">Periplasm</keyword>
<evidence type="ECO:0000256" key="10">
    <source>
        <dbReference type="SAM" id="SignalP"/>
    </source>
</evidence>
<evidence type="ECO:0000313" key="13">
    <source>
        <dbReference type="Proteomes" id="UP000095706"/>
    </source>
</evidence>
<dbReference type="SUPFAM" id="SSF53822">
    <property type="entry name" value="Periplasmic binding protein-like I"/>
    <property type="match status" value="1"/>
</dbReference>
<name>A0A174IKR5_9FIRM</name>
<keyword evidence="3" id="KW-0762">Sugar transport</keyword>
<comment type="subcellular location">
    <subcellularLocation>
        <location evidence="1">Cell envelope</location>
    </subcellularLocation>
</comment>
<keyword evidence="7" id="KW-0106">Calcium</keyword>
<evidence type="ECO:0000256" key="5">
    <source>
        <dbReference type="ARBA" id="ARBA00022729"/>
    </source>
</evidence>
<dbReference type="Pfam" id="PF13407">
    <property type="entry name" value="Peripla_BP_4"/>
    <property type="match status" value="1"/>
</dbReference>
<dbReference type="InterPro" id="IPR028082">
    <property type="entry name" value="Peripla_BP_I"/>
</dbReference>
<dbReference type="Gene3D" id="3.40.50.2300">
    <property type="match status" value="2"/>
</dbReference>